<protein>
    <submittedName>
        <fullName evidence="2">Uncharacterized protein</fullName>
    </submittedName>
</protein>
<sequence>MCDGKGGVTRYVVVQCTFFFSYFVTIDWSDIMDYSHRDGITFTCCYNHYYNGSSCVRCLAGFYGTDCFKNCDNGFYGNSGRPEIPMRGYENSSTDHSSEISYRGYENSSTDHVPASSNSPSTAEVQRYPTEDMKVFHPHSRVSCFYRFEYSDTCICNLFCYKYMSIELI</sequence>
<proteinExistence type="predicted"/>
<accession>K1R327</accession>
<evidence type="ECO:0000313" key="2">
    <source>
        <dbReference type="EMBL" id="EKC28256.1"/>
    </source>
</evidence>
<evidence type="ECO:0000256" key="1">
    <source>
        <dbReference type="SAM" id="MobiDB-lite"/>
    </source>
</evidence>
<feature type="region of interest" description="Disordered" evidence="1">
    <location>
        <begin position="87"/>
        <end position="124"/>
    </location>
</feature>
<dbReference type="AlphaFoldDB" id="K1R327"/>
<name>K1R327_MAGGI</name>
<dbReference type="InParanoid" id="K1R327"/>
<dbReference type="HOGENOM" id="CLU_1580014_0_0_1"/>
<gene>
    <name evidence="2" type="ORF">CGI_10008645</name>
</gene>
<dbReference type="EMBL" id="JH818626">
    <property type="protein sequence ID" value="EKC28256.1"/>
    <property type="molecule type" value="Genomic_DNA"/>
</dbReference>
<feature type="compositionally biased region" description="Polar residues" evidence="1">
    <location>
        <begin position="106"/>
        <end position="124"/>
    </location>
</feature>
<reference evidence="2" key="1">
    <citation type="journal article" date="2012" name="Nature">
        <title>The oyster genome reveals stress adaptation and complexity of shell formation.</title>
        <authorList>
            <person name="Zhang G."/>
            <person name="Fang X."/>
            <person name="Guo X."/>
            <person name="Li L."/>
            <person name="Luo R."/>
            <person name="Xu F."/>
            <person name="Yang P."/>
            <person name="Zhang L."/>
            <person name="Wang X."/>
            <person name="Qi H."/>
            <person name="Xiong Z."/>
            <person name="Que H."/>
            <person name="Xie Y."/>
            <person name="Holland P.W."/>
            <person name="Paps J."/>
            <person name="Zhu Y."/>
            <person name="Wu F."/>
            <person name="Chen Y."/>
            <person name="Wang J."/>
            <person name="Peng C."/>
            <person name="Meng J."/>
            <person name="Yang L."/>
            <person name="Liu J."/>
            <person name="Wen B."/>
            <person name="Zhang N."/>
            <person name="Huang Z."/>
            <person name="Zhu Q."/>
            <person name="Feng Y."/>
            <person name="Mount A."/>
            <person name="Hedgecock D."/>
            <person name="Xu Z."/>
            <person name="Liu Y."/>
            <person name="Domazet-Loso T."/>
            <person name="Du Y."/>
            <person name="Sun X."/>
            <person name="Zhang S."/>
            <person name="Liu B."/>
            <person name="Cheng P."/>
            <person name="Jiang X."/>
            <person name="Li J."/>
            <person name="Fan D."/>
            <person name="Wang W."/>
            <person name="Fu W."/>
            <person name="Wang T."/>
            <person name="Wang B."/>
            <person name="Zhang J."/>
            <person name="Peng Z."/>
            <person name="Li Y."/>
            <person name="Li N."/>
            <person name="Wang J."/>
            <person name="Chen M."/>
            <person name="He Y."/>
            <person name="Tan F."/>
            <person name="Song X."/>
            <person name="Zheng Q."/>
            <person name="Huang R."/>
            <person name="Yang H."/>
            <person name="Du X."/>
            <person name="Chen L."/>
            <person name="Yang M."/>
            <person name="Gaffney P.M."/>
            <person name="Wang S."/>
            <person name="Luo L."/>
            <person name="She Z."/>
            <person name="Ming Y."/>
            <person name="Huang W."/>
            <person name="Zhang S."/>
            <person name="Huang B."/>
            <person name="Zhang Y."/>
            <person name="Qu T."/>
            <person name="Ni P."/>
            <person name="Miao G."/>
            <person name="Wang J."/>
            <person name="Wang Q."/>
            <person name="Steinberg C.E."/>
            <person name="Wang H."/>
            <person name="Li N."/>
            <person name="Qian L."/>
            <person name="Zhang G."/>
            <person name="Li Y."/>
            <person name="Yang H."/>
            <person name="Liu X."/>
            <person name="Wang J."/>
            <person name="Yin Y."/>
            <person name="Wang J."/>
        </authorList>
    </citation>
    <scope>NUCLEOTIDE SEQUENCE [LARGE SCALE GENOMIC DNA]</scope>
    <source>
        <strain evidence="2">05x7-T-G4-1.051#20</strain>
    </source>
</reference>
<organism evidence="2">
    <name type="scientific">Magallana gigas</name>
    <name type="common">Pacific oyster</name>
    <name type="synonym">Crassostrea gigas</name>
    <dbReference type="NCBI Taxonomy" id="29159"/>
    <lineage>
        <taxon>Eukaryota</taxon>
        <taxon>Metazoa</taxon>
        <taxon>Spiralia</taxon>
        <taxon>Lophotrochozoa</taxon>
        <taxon>Mollusca</taxon>
        <taxon>Bivalvia</taxon>
        <taxon>Autobranchia</taxon>
        <taxon>Pteriomorphia</taxon>
        <taxon>Ostreida</taxon>
        <taxon>Ostreoidea</taxon>
        <taxon>Ostreidae</taxon>
        <taxon>Magallana</taxon>
    </lineage>
</organism>